<protein>
    <submittedName>
        <fullName evidence="8">Class I poly(R)-hydroxyalkanoic acid synthase</fullName>
    </submittedName>
</protein>
<comment type="caution">
    <text evidence="8">The sequence shown here is derived from an EMBL/GenBank/DDBJ whole genome shotgun (WGS) entry which is preliminary data.</text>
</comment>
<keyword evidence="2" id="KW-0963">Cytoplasm</keyword>
<dbReference type="Proteomes" id="UP000298213">
    <property type="component" value="Unassembled WGS sequence"/>
</dbReference>
<accession>A0A4Y8ZND1</accession>
<dbReference type="InterPro" id="IPR010941">
    <property type="entry name" value="PhaC_N"/>
</dbReference>
<feature type="domain" description="Poly-beta-hydroxybutyrate polymerase N-terminal" evidence="7">
    <location>
        <begin position="105"/>
        <end position="273"/>
    </location>
</feature>
<evidence type="ECO:0000256" key="2">
    <source>
        <dbReference type="ARBA" id="ARBA00022490"/>
    </source>
</evidence>
<evidence type="ECO:0000259" key="7">
    <source>
        <dbReference type="Pfam" id="PF07167"/>
    </source>
</evidence>
<dbReference type="InterPro" id="IPR051321">
    <property type="entry name" value="PHA/PHB_synthase"/>
</dbReference>
<dbReference type="Gene3D" id="3.40.50.1820">
    <property type="entry name" value="alpha/beta hydrolase"/>
    <property type="match status" value="1"/>
</dbReference>
<evidence type="ECO:0000313" key="9">
    <source>
        <dbReference type="Proteomes" id="UP000298213"/>
    </source>
</evidence>
<feature type="domain" description="AB hydrolase-1" evidence="6">
    <location>
        <begin position="275"/>
        <end position="518"/>
    </location>
</feature>
<dbReference type="RefSeq" id="WP_135088123.1">
    <property type="nucleotide sequence ID" value="NZ_SPDV01000030.1"/>
</dbReference>
<dbReference type="NCBIfam" id="TIGR01838">
    <property type="entry name" value="PHA_synth_I"/>
    <property type="match status" value="1"/>
</dbReference>
<dbReference type="PANTHER" id="PTHR36837">
    <property type="entry name" value="POLY(3-HYDROXYALKANOATE) POLYMERASE SUBUNIT PHAC"/>
    <property type="match status" value="1"/>
</dbReference>
<dbReference type="Pfam" id="PF00561">
    <property type="entry name" value="Abhydrolase_1"/>
    <property type="match status" value="1"/>
</dbReference>
<organism evidence="8 9">
    <name type="scientific">Sphingomonas parva</name>
    <dbReference type="NCBI Taxonomy" id="2555898"/>
    <lineage>
        <taxon>Bacteria</taxon>
        <taxon>Pseudomonadati</taxon>
        <taxon>Pseudomonadota</taxon>
        <taxon>Alphaproteobacteria</taxon>
        <taxon>Sphingomonadales</taxon>
        <taxon>Sphingomonadaceae</taxon>
        <taxon>Sphingomonas</taxon>
    </lineage>
</organism>
<dbReference type="PANTHER" id="PTHR36837:SF5">
    <property type="entry name" value="POLY-3-HYDROXYBUTYRATE SYNTHASE"/>
    <property type="match status" value="1"/>
</dbReference>
<comment type="subcellular location">
    <subcellularLocation>
        <location evidence="1">Cytoplasm</location>
    </subcellularLocation>
</comment>
<keyword evidence="4" id="KW-0012">Acyltransferase</keyword>
<dbReference type="InterPro" id="IPR029058">
    <property type="entry name" value="AB_hydrolase_fold"/>
</dbReference>
<dbReference type="EMBL" id="SPDV01000030">
    <property type="protein sequence ID" value="TFI57464.1"/>
    <property type="molecule type" value="Genomic_DNA"/>
</dbReference>
<evidence type="ECO:0000256" key="1">
    <source>
        <dbReference type="ARBA" id="ARBA00004496"/>
    </source>
</evidence>
<gene>
    <name evidence="8" type="primary">phaC</name>
    <name evidence="8" type="ORF">E2493_14740</name>
</gene>
<dbReference type="OrthoDB" id="7208816at2"/>
<evidence type="ECO:0000256" key="5">
    <source>
        <dbReference type="SAM" id="MobiDB-lite"/>
    </source>
</evidence>
<sequence length="594" mass="66257">MTDQKTADKGFATPPLLSLEEMQHWTWVMGRAQQLMMEHVARQFGEAKPPEPAALAQQLPWMNMFPDPAKLAEQQVALWTEGMTLWQRALGFDGGRSELAEKADRDKRFNAPQWQDNPLFDMIRQSYLLVSERLLGSVDAIEGIDSRQREKLRFLTRSFVDAMAPSNFALTNPMVIERAIETKGESLLKGLENMLRDLSKGQLTHTDPTAFEVGRNIAVTPGKVVKRTPLYELVQYSPTTDEVHETPLIIFPPWINRYYILDLNPKKSFIRWAVEQGLTVFVVSWKSADESLASTTLDDYVVNGQVDAIDTVRDLLGVESVHAIGYCVAGTTLACTLALLAARGEADKVASATFFTAQVDFSEAGDLNLFVADETLQLIEQMSADKGYLDGRYMAATFNMLRGRDLIWNYVANNYLLGEDYPPFDLLHWNGDTTNLPAKWHQAYLRDFYRDNKLVTPGAITVAGVPIDLGKVRTPSYVQAGREDHIAPAHSVWKITDHFSGPVRFVLAGSGHIAGVVNPPEAQKYQYWTNGAKVSSLEEFVAGATETKGSWWPDWIGWIGAQSERKVQAKGARQPGGGKLKALEDAPGSYVRAR</sequence>
<dbReference type="SUPFAM" id="SSF53474">
    <property type="entry name" value="alpha/beta-Hydrolases"/>
    <property type="match status" value="1"/>
</dbReference>
<dbReference type="InterPro" id="IPR010963">
    <property type="entry name" value="PHA_synth_I"/>
</dbReference>
<keyword evidence="3" id="KW-0808">Transferase</keyword>
<proteinExistence type="predicted"/>
<reference evidence="8 9" key="1">
    <citation type="submission" date="2019-03" db="EMBL/GenBank/DDBJ databases">
        <title>Genome sequence of Sphingomonas sp. 17J27-24.</title>
        <authorList>
            <person name="Kim M."/>
            <person name="Maeng S."/>
            <person name="Sathiyaraj S."/>
        </authorList>
    </citation>
    <scope>NUCLEOTIDE SEQUENCE [LARGE SCALE GENOMIC DNA]</scope>
    <source>
        <strain evidence="8 9">17J27-24</strain>
    </source>
</reference>
<dbReference type="GO" id="GO:0016746">
    <property type="term" value="F:acyltransferase activity"/>
    <property type="evidence" value="ECO:0007669"/>
    <property type="project" value="UniProtKB-KW"/>
</dbReference>
<dbReference type="InterPro" id="IPR000073">
    <property type="entry name" value="AB_hydrolase_1"/>
</dbReference>
<dbReference type="Pfam" id="PF07167">
    <property type="entry name" value="PhaC_N"/>
    <property type="match status" value="1"/>
</dbReference>
<evidence type="ECO:0000259" key="6">
    <source>
        <dbReference type="Pfam" id="PF00561"/>
    </source>
</evidence>
<evidence type="ECO:0000313" key="8">
    <source>
        <dbReference type="EMBL" id="TFI57464.1"/>
    </source>
</evidence>
<keyword evidence="9" id="KW-1185">Reference proteome</keyword>
<feature type="region of interest" description="Disordered" evidence="5">
    <location>
        <begin position="567"/>
        <end position="594"/>
    </location>
</feature>
<dbReference type="GO" id="GO:0005737">
    <property type="term" value="C:cytoplasm"/>
    <property type="evidence" value="ECO:0007669"/>
    <property type="project" value="UniProtKB-SubCell"/>
</dbReference>
<name>A0A4Y8ZND1_9SPHN</name>
<evidence type="ECO:0000256" key="3">
    <source>
        <dbReference type="ARBA" id="ARBA00022679"/>
    </source>
</evidence>
<dbReference type="AlphaFoldDB" id="A0A4Y8ZND1"/>
<evidence type="ECO:0000256" key="4">
    <source>
        <dbReference type="ARBA" id="ARBA00023315"/>
    </source>
</evidence>
<dbReference type="GO" id="GO:0042619">
    <property type="term" value="P:poly-hydroxybutyrate biosynthetic process"/>
    <property type="evidence" value="ECO:0007669"/>
    <property type="project" value="InterPro"/>
</dbReference>